<dbReference type="RefSeq" id="WP_345270505.1">
    <property type="nucleotide sequence ID" value="NZ_BAABHB010000013.1"/>
</dbReference>
<evidence type="ECO:0000256" key="1">
    <source>
        <dbReference type="SAM" id="SignalP"/>
    </source>
</evidence>
<dbReference type="InterPro" id="IPR027843">
    <property type="entry name" value="DUF4440"/>
</dbReference>
<sequence>MVHIRSVFQTLLVAGALLLTSFTFTNPKDEQAIAQAVERLRKAMIDPDKATLEAITARELSYGHSNGLIENQDAFVKALLNGSSDFVTIELSDQTMTIVDKTAWVRHKLTAETKNNGTPGQTKLGVLLVFVKQKNDWKLLARQAVKI</sequence>
<keyword evidence="4" id="KW-1185">Reference proteome</keyword>
<dbReference type="Pfam" id="PF14534">
    <property type="entry name" value="DUF4440"/>
    <property type="match status" value="1"/>
</dbReference>
<gene>
    <name evidence="3" type="ORF">GCM10023187_47070</name>
</gene>
<name>A0ABP8KV85_9BACT</name>
<reference evidence="4" key="1">
    <citation type="journal article" date="2019" name="Int. J. Syst. Evol. Microbiol.">
        <title>The Global Catalogue of Microorganisms (GCM) 10K type strain sequencing project: providing services to taxonomists for standard genome sequencing and annotation.</title>
        <authorList>
            <consortium name="The Broad Institute Genomics Platform"/>
            <consortium name="The Broad Institute Genome Sequencing Center for Infectious Disease"/>
            <person name="Wu L."/>
            <person name="Ma J."/>
        </authorList>
    </citation>
    <scope>NUCLEOTIDE SEQUENCE [LARGE SCALE GENOMIC DNA]</scope>
    <source>
        <strain evidence="4">JCM 17925</strain>
    </source>
</reference>
<accession>A0ABP8KV85</accession>
<dbReference type="SUPFAM" id="SSF54427">
    <property type="entry name" value="NTF2-like"/>
    <property type="match status" value="1"/>
</dbReference>
<evidence type="ECO:0000259" key="2">
    <source>
        <dbReference type="Pfam" id="PF14534"/>
    </source>
</evidence>
<dbReference type="Gene3D" id="3.10.450.50">
    <property type="match status" value="1"/>
</dbReference>
<protein>
    <submittedName>
        <fullName evidence="3">Nuclear transport factor 2 family protein</fullName>
    </submittedName>
</protein>
<evidence type="ECO:0000313" key="3">
    <source>
        <dbReference type="EMBL" id="GAA4416026.1"/>
    </source>
</evidence>
<feature type="signal peptide" evidence="1">
    <location>
        <begin position="1"/>
        <end position="25"/>
    </location>
</feature>
<feature type="chain" id="PRO_5047280219" evidence="1">
    <location>
        <begin position="26"/>
        <end position="147"/>
    </location>
</feature>
<comment type="caution">
    <text evidence="3">The sequence shown here is derived from an EMBL/GenBank/DDBJ whole genome shotgun (WGS) entry which is preliminary data.</text>
</comment>
<feature type="domain" description="DUF4440" evidence="2">
    <location>
        <begin position="33"/>
        <end position="139"/>
    </location>
</feature>
<dbReference type="InterPro" id="IPR032710">
    <property type="entry name" value="NTF2-like_dom_sf"/>
</dbReference>
<evidence type="ECO:0000313" key="4">
    <source>
        <dbReference type="Proteomes" id="UP001500936"/>
    </source>
</evidence>
<proteinExistence type="predicted"/>
<dbReference type="Proteomes" id="UP001500936">
    <property type="component" value="Unassembled WGS sequence"/>
</dbReference>
<organism evidence="3 4">
    <name type="scientific">Nibrella viscosa</name>
    <dbReference type="NCBI Taxonomy" id="1084524"/>
    <lineage>
        <taxon>Bacteria</taxon>
        <taxon>Pseudomonadati</taxon>
        <taxon>Bacteroidota</taxon>
        <taxon>Cytophagia</taxon>
        <taxon>Cytophagales</taxon>
        <taxon>Spirosomataceae</taxon>
        <taxon>Nibrella</taxon>
    </lineage>
</organism>
<keyword evidence="1" id="KW-0732">Signal</keyword>
<dbReference type="EMBL" id="BAABHB010000013">
    <property type="protein sequence ID" value="GAA4416026.1"/>
    <property type="molecule type" value="Genomic_DNA"/>
</dbReference>